<dbReference type="InterPro" id="IPR025159">
    <property type="entry name" value="AbiEi_N"/>
</dbReference>
<dbReference type="Proteomes" id="UP000035722">
    <property type="component" value="Unassembled WGS sequence"/>
</dbReference>
<sequence>MKLESTRQLIEDRWPSKHLASTSQLDEAGIGDRLLTSAVRQGVVIRVRRGAYARSSYWNGLKPWTRDGLLVHAHHLSTGGTALYSHVSAARLHRCQVWNAGPLIHVTTSYANSRASAGRDVRTHRAPVPERDTITSLAPGGRIFRATSLERTVLDCARILPLEQAAVIGDHALRKGAKLAEIQRLLNTGPEKRGSRRARVLLDALDERSESAGETRTRLLLRSFGIHSFIPQWEIPTASGLFRADFADPEARIIIEFDGAGKYTDYRPTEQVLLAERHRENALIEEGWLVLRLNWKHLDRPAELELRLQFMAERSRRMSA</sequence>
<evidence type="ECO:0000259" key="1">
    <source>
        <dbReference type="Pfam" id="PF13338"/>
    </source>
</evidence>
<proteinExistence type="predicted"/>
<dbReference type="Pfam" id="PF13338">
    <property type="entry name" value="AbiEi_4"/>
    <property type="match status" value="1"/>
</dbReference>
<dbReference type="Gene3D" id="3.40.960.10">
    <property type="entry name" value="VSR Endonuclease"/>
    <property type="match status" value="1"/>
</dbReference>
<evidence type="ECO:0000313" key="3">
    <source>
        <dbReference type="Proteomes" id="UP000035722"/>
    </source>
</evidence>
<dbReference type="EMBL" id="CAQI01000034">
    <property type="protein sequence ID" value="CCQ45253.1"/>
    <property type="molecule type" value="Genomic_DNA"/>
</dbReference>
<accession>A0A024GZP6</accession>
<gene>
    <name evidence="2" type="ORF">ARTSIC4J27_1191</name>
</gene>
<dbReference type="RefSeq" id="WP_050054270.1">
    <property type="nucleotide sequence ID" value="NZ_CAQI01000034.1"/>
</dbReference>
<name>A0A024GZP6_9MICC</name>
<comment type="caution">
    <text evidence="2">The sequence shown here is derived from an EMBL/GenBank/DDBJ whole genome shotgun (WGS) entry which is preliminary data.</text>
</comment>
<dbReference type="AlphaFoldDB" id="A0A024GZP6"/>
<feature type="domain" description="AbiEi antitoxin N-terminal" evidence="1">
    <location>
        <begin position="19"/>
        <end position="54"/>
    </location>
</feature>
<organism evidence="2 3">
    <name type="scientific">Pseudarthrobacter siccitolerans</name>
    <dbReference type="NCBI Taxonomy" id="861266"/>
    <lineage>
        <taxon>Bacteria</taxon>
        <taxon>Bacillati</taxon>
        <taxon>Actinomycetota</taxon>
        <taxon>Actinomycetes</taxon>
        <taxon>Micrococcales</taxon>
        <taxon>Micrococcaceae</taxon>
        <taxon>Pseudarthrobacter</taxon>
    </lineage>
</organism>
<dbReference type="OrthoDB" id="5517693at2"/>
<reference evidence="3" key="1">
    <citation type="journal article" date="2014" name="Genome Announc.">
        <title>Genome Sequence of Arthrobacter siccitolerans 4J27, a Xeroprotectant-Producing Desiccation-Tolerant Microorganism.</title>
        <authorList>
            <person name="Manzanera M."/>
            <person name="Santa-Cruz-Calvo L."/>
            <person name="Vilchez J.I."/>
            <person name="Garcia-Fontana C."/>
            <person name="Silva-Castro G.A."/>
            <person name="Calvo C."/>
            <person name="Gonzalez-Lopez J."/>
        </authorList>
    </citation>
    <scope>NUCLEOTIDE SEQUENCE [LARGE SCALE GENOMIC DNA]</scope>
    <source>
        <strain evidence="3">4J27</strain>
    </source>
</reference>
<keyword evidence="3" id="KW-1185">Reference proteome</keyword>
<protein>
    <recommendedName>
        <fullName evidence="1">AbiEi antitoxin N-terminal domain-containing protein</fullName>
    </recommendedName>
</protein>
<evidence type="ECO:0000313" key="2">
    <source>
        <dbReference type="EMBL" id="CCQ45253.1"/>
    </source>
</evidence>
<dbReference type="STRING" id="861266.ARTSIC4J27_1191"/>